<name>X0YZT5_9ZZZZ</name>
<proteinExistence type="predicted"/>
<comment type="caution">
    <text evidence="1">The sequence shown here is derived from an EMBL/GenBank/DDBJ whole genome shotgun (WGS) entry which is preliminary data.</text>
</comment>
<organism evidence="1">
    <name type="scientific">marine sediment metagenome</name>
    <dbReference type="NCBI Taxonomy" id="412755"/>
    <lineage>
        <taxon>unclassified sequences</taxon>
        <taxon>metagenomes</taxon>
        <taxon>ecological metagenomes</taxon>
    </lineage>
</organism>
<gene>
    <name evidence="1" type="ORF">S01H4_07512</name>
</gene>
<feature type="non-terminal residue" evidence="1">
    <location>
        <position position="1"/>
    </location>
</feature>
<protein>
    <submittedName>
        <fullName evidence="1">Uncharacterized protein</fullName>
    </submittedName>
</protein>
<reference evidence="1" key="1">
    <citation type="journal article" date="2014" name="Front. Microbiol.">
        <title>High frequency of phylogenetically diverse reductive dehalogenase-homologous genes in deep subseafloor sedimentary metagenomes.</title>
        <authorList>
            <person name="Kawai M."/>
            <person name="Futagami T."/>
            <person name="Toyoda A."/>
            <person name="Takaki Y."/>
            <person name="Nishi S."/>
            <person name="Hori S."/>
            <person name="Arai W."/>
            <person name="Tsubouchi T."/>
            <person name="Morono Y."/>
            <person name="Uchiyama I."/>
            <person name="Ito T."/>
            <person name="Fujiyama A."/>
            <person name="Inagaki F."/>
            <person name="Takami H."/>
        </authorList>
    </citation>
    <scope>NUCLEOTIDE SEQUENCE</scope>
    <source>
        <strain evidence="1">Expedition CK06-06</strain>
    </source>
</reference>
<dbReference type="EMBL" id="BART01002466">
    <property type="protein sequence ID" value="GAG62294.1"/>
    <property type="molecule type" value="Genomic_DNA"/>
</dbReference>
<sequence length="62" mass="6781">VSTTMSPVTQVAEVAVKRASRKVVSFPDAVERGKRSSIVPIPMIVRKAKITTKEVRKASSRD</sequence>
<dbReference type="AlphaFoldDB" id="X0YZT5"/>
<accession>X0YZT5</accession>
<evidence type="ECO:0000313" key="1">
    <source>
        <dbReference type="EMBL" id="GAG62294.1"/>
    </source>
</evidence>